<name>A0A1Q9AM18_9HYPH</name>
<protein>
    <submittedName>
        <fullName evidence="1">Uncharacterized protein</fullName>
    </submittedName>
</protein>
<organism evidence="1 2">
    <name type="scientific">Xaviernesmea rhizosphaerae</name>
    <dbReference type="NCBI Taxonomy" id="1672749"/>
    <lineage>
        <taxon>Bacteria</taxon>
        <taxon>Pseudomonadati</taxon>
        <taxon>Pseudomonadota</taxon>
        <taxon>Alphaproteobacteria</taxon>
        <taxon>Hyphomicrobiales</taxon>
        <taxon>Rhizobiaceae</taxon>
        <taxon>Rhizobium/Agrobacterium group</taxon>
        <taxon>Xaviernesmea</taxon>
    </lineage>
</organism>
<evidence type="ECO:0000313" key="1">
    <source>
        <dbReference type="EMBL" id="OLP56363.1"/>
    </source>
</evidence>
<dbReference type="AlphaFoldDB" id="A0A1Q9AM18"/>
<gene>
    <name evidence="1" type="ORF">BJF92_15290</name>
</gene>
<dbReference type="Proteomes" id="UP000186143">
    <property type="component" value="Unassembled WGS sequence"/>
</dbReference>
<dbReference type="STRING" id="1672749.BJF92_15290"/>
<comment type="caution">
    <text evidence="1">The sequence shown here is derived from an EMBL/GenBank/DDBJ whole genome shotgun (WGS) entry which is preliminary data.</text>
</comment>
<reference evidence="1 2" key="1">
    <citation type="submission" date="2016-09" db="EMBL/GenBank/DDBJ databases">
        <title>Rhizobium sp. nov., a novel species isolated from the rice rhizosphere.</title>
        <authorList>
            <person name="Zhao J."/>
            <person name="Zhang X."/>
        </authorList>
    </citation>
    <scope>NUCLEOTIDE SEQUENCE [LARGE SCALE GENOMIC DNA]</scope>
    <source>
        <strain evidence="1 2">MH17</strain>
    </source>
</reference>
<evidence type="ECO:0000313" key="2">
    <source>
        <dbReference type="Proteomes" id="UP000186143"/>
    </source>
</evidence>
<dbReference type="EMBL" id="MKIO01000022">
    <property type="protein sequence ID" value="OLP56363.1"/>
    <property type="molecule type" value="Genomic_DNA"/>
</dbReference>
<proteinExistence type="predicted"/>
<accession>A0A1Q9AM18</accession>
<sequence length="159" mass="18221">MTQPYQRADDVGYAITEFLWSKGRPFYPVSALAHARVSEVNLASVACTRYDDDNLDLIFQMPKSGGGHFFEIVLRSNESTAYGGWAWGEKLSFVDRFVNGYRVLTAFIEGQEVSFEYSSRWHRYRANCDIPVSKSLRYSGREVTEEANYSKNVVRQATF</sequence>